<keyword evidence="1" id="KW-0175">Coiled coil</keyword>
<protein>
    <submittedName>
        <fullName evidence="2">Uncharacterized protein</fullName>
    </submittedName>
</protein>
<accession>A0A2P5X1M6</accession>
<organism evidence="2 3">
    <name type="scientific">Gossypium barbadense</name>
    <name type="common">Sea Island cotton</name>
    <name type="synonym">Hibiscus barbadensis</name>
    <dbReference type="NCBI Taxonomy" id="3634"/>
    <lineage>
        <taxon>Eukaryota</taxon>
        <taxon>Viridiplantae</taxon>
        <taxon>Streptophyta</taxon>
        <taxon>Embryophyta</taxon>
        <taxon>Tracheophyta</taxon>
        <taxon>Spermatophyta</taxon>
        <taxon>Magnoliopsida</taxon>
        <taxon>eudicotyledons</taxon>
        <taxon>Gunneridae</taxon>
        <taxon>Pentapetalae</taxon>
        <taxon>rosids</taxon>
        <taxon>malvids</taxon>
        <taxon>Malvales</taxon>
        <taxon>Malvaceae</taxon>
        <taxon>Malvoideae</taxon>
        <taxon>Gossypium</taxon>
    </lineage>
</organism>
<gene>
    <name evidence="2" type="ORF">GOBAR_AA23427</name>
</gene>
<sequence>MLTKFIAVSKTRLQNTEIALKNQQASIQGLKNQIGQLEKMIFKRPQDEEGSVEPEPEPKHRFVVTRSKSINEPCSSNNKGPIYEVKRLQIEELDEWQTLKLRTHDKPKPRHDGLNVLSNQLKVGDKVLLDVADPCIATYEPNGAIPFTVLNIFPYGTVEVTHSKFSTFKVNSTHLKPYFDKIDSRNEECKLLEPP</sequence>
<name>A0A2P5X1M6_GOSBA</name>
<dbReference type="Proteomes" id="UP000239757">
    <property type="component" value="Unassembled WGS sequence"/>
</dbReference>
<feature type="coiled-coil region" evidence="1">
    <location>
        <begin position="13"/>
        <end position="40"/>
    </location>
</feature>
<dbReference type="EMBL" id="KZ665905">
    <property type="protein sequence ID" value="PPR97240.1"/>
    <property type="molecule type" value="Genomic_DNA"/>
</dbReference>
<reference evidence="2 3" key="1">
    <citation type="submission" date="2015-01" db="EMBL/GenBank/DDBJ databases">
        <title>Genome of allotetraploid Gossypium barbadense reveals genomic plasticity and fiber elongation in cotton evolution.</title>
        <authorList>
            <person name="Chen X."/>
            <person name="Liu X."/>
            <person name="Zhao B."/>
            <person name="Zheng H."/>
            <person name="Hu Y."/>
            <person name="Lu G."/>
            <person name="Yang C."/>
            <person name="Chen J."/>
            <person name="Shan C."/>
            <person name="Zhang L."/>
            <person name="Zhou Y."/>
            <person name="Wang L."/>
            <person name="Guo W."/>
            <person name="Bai Y."/>
            <person name="Ruan J."/>
            <person name="Shangguan X."/>
            <person name="Mao Y."/>
            <person name="Jiang J."/>
            <person name="Zhu Y."/>
            <person name="Lei J."/>
            <person name="Kang H."/>
            <person name="Chen S."/>
            <person name="He X."/>
            <person name="Wang R."/>
            <person name="Wang Y."/>
            <person name="Chen J."/>
            <person name="Wang L."/>
            <person name="Yu S."/>
            <person name="Wang B."/>
            <person name="Wei J."/>
            <person name="Song S."/>
            <person name="Lu X."/>
            <person name="Gao Z."/>
            <person name="Gu W."/>
            <person name="Deng X."/>
            <person name="Ma D."/>
            <person name="Wang S."/>
            <person name="Liang W."/>
            <person name="Fang L."/>
            <person name="Cai C."/>
            <person name="Zhu X."/>
            <person name="Zhou B."/>
            <person name="Zhang Y."/>
            <person name="Chen Z."/>
            <person name="Xu S."/>
            <person name="Zhu R."/>
            <person name="Wang S."/>
            <person name="Zhang T."/>
            <person name="Zhao G."/>
        </authorList>
    </citation>
    <scope>NUCLEOTIDE SEQUENCE [LARGE SCALE GENOMIC DNA]</scope>
    <source>
        <strain evidence="3">cv. Xinhai21</strain>
        <tissue evidence="2">Leaf</tissue>
    </source>
</reference>
<evidence type="ECO:0000313" key="3">
    <source>
        <dbReference type="Proteomes" id="UP000239757"/>
    </source>
</evidence>
<proteinExistence type="predicted"/>
<dbReference type="OrthoDB" id="849214at2759"/>
<dbReference type="AlphaFoldDB" id="A0A2P5X1M6"/>
<evidence type="ECO:0000313" key="2">
    <source>
        <dbReference type="EMBL" id="PPR97240.1"/>
    </source>
</evidence>
<evidence type="ECO:0000256" key="1">
    <source>
        <dbReference type="SAM" id="Coils"/>
    </source>
</evidence>